<keyword evidence="6" id="KW-1185">Reference proteome</keyword>
<comment type="similarity">
    <text evidence="1">Belongs to the acyl coenzyme A hydrolase family.</text>
</comment>
<gene>
    <name evidence="5" type="ORF">HMP0721_2288</name>
</gene>
<dbReference type="InterPro" id="IPR029069">
    <property type="entry name" value="HotDog_dom_sf"/>
</dbReference>
<dbReference type="AlphaFoldDB" id="E6MJV3"/>
<comment type="caution">
    <text evidence="5">The sequence shown here is derived from an EMBL/GenBank/DDBJ whole genome shotgun (WGS) entry which is preliminary data.</text>
</comment>
<dbReference type="CDD" id="cd03442">
    <property type="entry name" value="BFIT_BACH"/>
    <property type="match status" value="1"/>
</dbReference>
<dbReference type="EMBL" id="AEQN01000032">
    <property type="protein sequence ID" value="EFV00640.1"/>
    <property type="molecule type" value="Genomic_DNA"/>
</dbReference>
<evidence type="ECO:0000256" key="3">
    <source>
        <dbReference type="PROSITE-ProRule" id="PRU01106"/>
    </source>
</evidence>
<dbReference type="InterPro" id="IPR040170">
    <property type="entry name" value="Cytosol_ACT"/>
</dbReference>
<dbReference type="HOGENOM" id="CLU_050164_3_2_9"/>
<dbReference type="STRING" id="887929.HMP0721_2288"/>
<dbReference type="Proteomes" id="UP000004754">
    <property type="component" value="Unassembled WGS sequence"/>
</dbReference>
<evidence type="ECO:0000256" key="2">
    <source>
        <dbReference type="ARBA" id="ARBA00022801"/>
    </source>
</evidence>
<dbReference type="GO" id="GO:0052816">
    <property type="term" value="F:long-chain fatty acyl-CoA hydrolase activity"/>
    <property type="evidence" value="ECO:0007669"/>
    <property type="project" value="TreeGrafter"/>
</dbReference>
<dbReference type="GO" id="GO:0006637">
    <property type="term" value="P:acyl-CoA metabolic process"/>
    <property type="evidence" value="ECO:0007669"/>
    <property type="project" value="TreeGrafter"/>
</dbReference>
<keyword evidence="2 3" id="KW-0378">Hydrolase</keyword>
<evidence type="ECO:0000313" key="6">
    <source>
        <dbReference type="Proteomes" id="UP000004754"/>
    </source>
</evidence>
<dbReference type="InterPro" id="IPR033120">
    <property type="entry name" value="HOTDOG_ACOT"/>
</dbReference>
<evidence type="ECO:0000313" key="5">
    <source>
        <dbReference type="EMBL" id="EFV00640.1"/>
    </source>
</evidence>
<dbReference type="Pfam" id="PF03061">
    <property type="entry name" value="4HBT"/>
    <property type="match status" value="1"/>
</dbReference>
<dbReference type="Gene3D" id="3.10.129.10">
    <property type="entry name" value="Hotdog Thioesterase"/>
    <property type="match status" value="1"/>
</dbReference>
<protein>
    <submittedName>
        <fullName evidence="5">Thioesterase family protein</fullName>
    </submittedName>
</protein>
<proteinExistence type="inferred from homology"/>
<dbReference type="InterPro" id="IPR006683">
    <property type="entry name" value="Thioestr_dom"/>
</dbReference>
<dbReference type="eggNOG" id="COG1607">
    <property type="taxonomic scope" value="Bacteria"/>
</dbReference>
<dbReference type="PANTHER" id="PTHR11049">
    <property type="entry name" value="ACYL COENZYME A THIOESTER HYDROLASE"/>
    <property type="match status" value="1"/>
</dbReference>
<name>E6MJV3_9FIRM</name>
<organism evidence="5 6">
    <name type="scientific">Pseudoramibacter alactolyticus ATCC 23263</name>
    <dbReference type="NCBI Taxonomy" id="887929"/>
    <lineage>
        <taxon>Bacteria</taxon>
        <taxon>Bacillati</taxon>
        <taxon>Bacillota</taxon>
        <taxon>Clostridia</taxon>
        <taxon>Eubacteriales</taxon>
        <taxon>Eubacteriaceae</taxon>
        <taxon>Pseudoramibacter</taxon>
    </lineage>
</organism>
<dbReference type="SUPFAM" id="SSF54637">
    <property type="entry name" value="Thioesterase/thiol ester dehydrase-isomerase"/>
    <property type="match status" value="1"/>
</dbReference>
<evidence type="ECO:0000256" key="1">
    <source>
        <dbReference type="ARBA" id="ARBA00010458"/>
    </source>
</evidence>
<dbReference type="GO" id="GO:0005737">
    <property type="term" value="C:cytoplasm"/>
    <property type="evidence" value="ECO:0007669"/>
    <property type="project" value="TreeGrafter"/>
</dbReference>
<reference evidence="5 6" key="1">
    <citation type="submission" date="2010-12" db="EMBL/GenBank/DDBJ databases">
        <authorList>
            <person name="Muzny D."/>
            <person name="Qin X."/>
            <person name="Deng J."/>
            <person name="Jiang H."/>
            <person name="Liu Y."/>
            <person name="Qu J."/>
            <person name="Song X.-Z."/>
            <person name="Zhang L."/>
            <person name="Thornton R."/>
            <person name="Coyle M."/>
            <person name="Francisco L."/>
            <person name="Jackson L."/>
            <person name="Javaid M."/>
            <person name="Korchina V."/>
            <person name="Kovar C."/>
            <person name="Mata R."/>
            <person name="Mathew T."/>
            <person name="Ngo R."/>
            <person name="Nguyen L."/>
            <person name="Nguyen N."/>
            <person name="Okwuonu G."/>
            <person name="Ongeri F."/>
            <person name="Pham C."/>
            <person name="Simmons D."/>
            <person name="Wilczek-Boney K."/>
            <person name="Hale W."/>
            <person name="Jakkamsetti A."/>
            <person name="Pham P."/>
            <person name="Ruth R."/>
            <person name="San Lucas F."/>
            <person name="Warren J."/>
            <person name="Zhang J."/>
            <person name="Zhao Z."/>
            <person name="Zhou C."/>
            <person name="Zhu D."/>
            <person name="Lee S."/>
            <person name="Bess C."/>
            <person name="Blankenburg K."/>
            <person name="Forbes L."/>
            <person name="Fu Q."/>
            <person name="Gubbala S."/>
            <person name="Hirani K."/>
            <person name="Jayaseelan J.C."/>
            <person name="Lara F."/>
            <person name="Munidasa M."/>
            <person name="Palculict T."/>
            <person name="Patil S."/>
            <person name="Pu L.-L."/>
            <person name="Saada N."/>
            <person name="Tang L."/>
            <person name="Weissenberger G."/>
            <person name="Zhu Y."/>
            <person name="Hemphill L."/>
            <person name="Shang Y."/>
            <person name="Youmans B."/>
            <person name="Ayvaz T."/>
            <person name="Ross M."/>
            <person name="Santibanez J."/>
            <person name="Aqrawi P."/>
            <person name="Gross S."/>
            <person name="Joshi V."/>
            <person name="Fowler G."/>
            <person name="Nazareth L."/>
            <person name="Reid J."/>
            <person name="Worley K."/>
            <person name="Petrosino J."/>
            <person name="Highlander S."/>
            <person name="Gibbs R."/>
        </authorList>
    </citation>
    <scope>NUCLEOTIDE SEQUENCE [LARGE SCALE GENOMIC DNA]</scope>
    <source>
        <strain evidence="5 6">ATCC 23263</strain>
    </source>
</reference>
<dbReference type="PROSITE" id="PS51770">
    <property type="entry name" value="HOTDOG_ACOT"/>
    <property type="match status" value="1"/>
</dbReference>
<feature type="domain" description="HotDog ACOT-type" evidence="4">
    <location>
        <begin position="3"/>
        <end position="116"/>
    </location>
</feature>
<sequence length="155" mass="16978">MEITNQLVLSQIMEPSQANAMGNVHGGEIMKLMDSSAAAVCIRYAKANCVTARVDEIDFHLPIMVGDLVTCTASLVYIGQSSLEVYVTVDTEDMKSAAGPRHALSAFFTLVCLGRDGKPKPVRPYTPMTPDEIKLYTLVEKRKIARGRIPHPERG</sequence>
<dbReference type="RefSeq" id="WP_006599710.1">
    <property type="nucleotide sequence ID" value="NZ_GL622359.1"/>
</dbReference>
<evidence type="ECO:0000259" key="4">
    <source>
        <dbReference type="PROSITE" id="PS51770"/>
    </source>
</evidence>
<accession>E6MJV3</accession>